<accession>A0A0C1YI27</accession>
<evidence type="ECO:0000313" key="2">
    <source>
        <dbReference type="Proteomes" id="UP000031586"/>
    </source>
</evidence>
<dbReference type="EMBL" id="JPRD01000093">
    <property type="protein sequence ID" value="KIF44895.1"/>
    <property type="molecule type" value="Genomic_DNA"/>
</dbReference>
<name>A0A0C1YI27_9VIBR</name>
<dbReference type="Proteomes" id="UP000031586">
    <property type="component" value="Unassembled WGS sequence"/>
</dbReference>
<protein>
    <submittedName>
        <fullName evidence="1">Uncharacterized protein</fullName>
    </submittedName>
</protein>
<gene>
    <name evidence="1" type="ORF">H735_30135</name>
</gene>
<organism evidence="1 2">
    <name type="scientific">Vibrio owensii CAIM 1854 = LMG 25443</name>
    <dbReference type="NCBI Taxonomy" id="1229493"/>
    <lineage>
        <taxon>Bacteria</taxon>
        <taxon>Pseudomonadati</taxon>
        <taxon>Pseudomonadota</taxon>
        <taxon>Gammaproteobacteria</taxon>
        <taxon>Vibrionales</taxon>
        <taxon>Vibrionaceae</taxon>
        <taxon>Vibrio</taxon>
    </lineage>
</organism>
<dbReference type="AlphaFoldDB" id="A0A0C1YI27"/>
<comment type="caution">
    <text evidence="1">The sequence shown here is derived from an EMBL/GenBank/DDBJ whole genome shotgun (WGS) entry which is preliminary data.</text>
</comment>
<evidence type="ECO:0000313" key="1">
    <source>
        <dbReference type="EMBL" id="KIF44895.1"/>
    </source>
</evidence>
<dbReference type="PATRIC" id="fig|1229493.5.peg.6134"/>
<reference evidence="1 2" key="1">
    <citation type="submission" date="2014-07" db="EMBL/GenBank/DDBJ databases">
        <title>Unique and conserved regions in Vibrio harveyi and related species in comparison with the shrimp pathogen Vibrio harveyi CAIM 1792.</title>
        <authorList>
            <person name="Espinoza-Valles I."/>
            <person name="Vora G."/>
            <person name="Leekitcharoenphon P."/>
            <person name="Ussery D."/>
            <person name="Hoj L."/>
            <person name="Gomez-Gil B."/>
        </authorList>
    </citation>
    <scope>NUCLEOTIDE SEQUENCE [LARGE SCALE GENOMIC DNA]</scope>
    <source>
        <strain evidence="2">CAIM 1854 / LMG 25443</strain>
    </source>
</reference>
<proteinExistence type="predicted"/>
<sequence>MLEVSAQDLEWLAQIDIDLPIAHGAPHLDRIKQAMVSSSTIRLTLIGQCLHIKPERLRLASDGVCVGYRHSLHQLQFISLKQELDKH</sequence>